<keyword evidence="2" id="KW-1185">Reference proteome</keyword>
<evidence type="ECO:0000313" key="1">
    <source>
        <dbReference type="EMBL" id="KAG7381400.1"/>
    </source>
</evidence>
<proteinExistence type="predicted"/>
<dbReference type="PANTHER" id="PTHR46586">
    <property type="entry name" value="ANKYRIN REPEAT-CONTAINING PROTEIN"/>
    <property type="match status" value="1"/>
</dbReference>
<sequence>MSTEAAAMQAAATNQIDWLRKLLPHLRHKMADVARPIVNIAATHGYCDILVLVKAWWAPEDQEAENDKFSTGCGDSLMKAIEGAHYNVILELLATYYCDHSAGLELALRLGDGTSVAEILQGVDDMLGHLRWAACQFSSSCTKRAAQKVFLKPWALQPTKDTSRLSNSCSKNARGQVEIAKYLYARGAYVACSLDTVKSMAAVCGPLKLVKLFHDDGLYDESSLREAFEAAAGGEHLEIVEYLRAHGGCDNSSFGKAFVEAARSGKIETMKYLHALDGHSVSQISANEAFAAAACRGLLDAVMYLDSREHVSPDVIVGAFTSTATNTTCSTVRGRIDVMNFLYGKGCISSEKVSRAFVSTAYTNGVDVVKYLYVTVPHPPLVIDEAFQGAARQHCTAIVKFLEETGSVPPTAVDTFFLNAANYCRRYDVEFIITCGRISKPLMERALRLRHLSRSMDEFLRQYMKR</sequence>
<protein>
    <submittedName>
        <fullName evidence="1">Zinc transporter</fullName>
    </submittedName>
</protein>
<dbReference type="Proteomes" id="UP000694044">
    <property type="component" value="Unassembled WGS sequence"/>
</dbReference>
<evidence type="ECO:0000313" key="2">
    <source>
        <dbReference type="Proteomes" id="UP000694044"/>
    </source>
</evidence>
<dbReference type="OrthoDB" id="2163089at2759"/>
<organism evidence="1 2">
    <name type="scientific">Phytophthora pseudosyringae</name>
    <dbReference type="NCBI Taxonomy" id="221518"/>
    <lineage>
        <taxon>Eukaryota</taxon>
        <taxon>Sar</taxon>
        <taxon>Stramenopiles</taxon>
        <taxon>Oomycota</taxon>
        <taxon>Peronosporomycetes</taxon>
        <taxon>Peronosporales</taxon>
        <taxon>Peronosporaceae</taxon>
        <taxon>Phytophthora</taxon>
    </lineage>
</organism>
<reference evidence="1" key="1">
    <citation type="submission" date="2021-02" db="EMBL/GenBank/DDBJ databases">
        <authorList>
            <person name="Palmer J.M."/>
        </authorList>
    </citation>
    <scope>NUCLEOTIDE SEQUENCE</scope>
    <source>
        <strain evidence="1">SCRP734</strain>
    </source>
</reference>
<dbReference type="AlphaFoldDB" id="A0A8T1VMR8"/>
<gene>
    <name evidence="1" type="primary">ZRT3_2</name>
    <name evidence="1" type="ORF">PHYPSEUDO_006058</name>
</gene>
<dbReference type="EMBL" id="JAGDFM010000248">
    <property type="protein sequence ID" value="KAG7381400.1"/>
    <property type="molecule type" value="Genomic_DNA"/>
</dbReference>
<dbReference type="PANTHER" id="PTHR46586:SF3">
    <property type="entry name" value="ANKYRIN REPEAT-CONTAINING PROTEIN"/>
    <property type="match status" value="1"/>
</dbReference>
<accession>A0A8T1VMR8</accession>
<comment type="caution">
    <text evidence="1">The sequence shown here is derived from an EMBL/GenBank/DDBJ whole genome shotgun (WGS) entry which is preliminary data.</text>
</comment>
<dbReference type="InterPro" id="IPR052050">
    <property type="entry name" value="SecEffector_AnkRepeat"/>
</dbReference>
<name>A0A8T1VMR8_9STRA</name>